<dbReference type="AlphaFoldDB" id="A0A1L7NMF0"/>
<keyword evidence="1" id="KW-0614">Plasmid</keyword>
<sequence length="77" mass="8244">MSNNAMAPVCDRSETASWCSGIDVRAVRLVSKIEDGNLEHNGPELLMCKCCRAVHGWRVALVPEHVAVAPLEGASGQ</sequence>
<dbReference type="Proteomes" id="UP000218731">
    <property type="component" value="Plasmid pKF715A"/>
</dbReference>
<proteinExistence type="predicted"/>
<protein>
    <submittedName>
        <fullName evidence="1">Uncharacterized protein</fullName>
    </submittedName>
</protein>
<organism evidence="1 2">
    <name type="scientific">Pseudomonas putida</name>
    <name type="common">Arthrobacter siderocapsulatus</name>
    <dbReference type="NCBI Taxonomy" id="303"/>
    <lineage>
        <taxon>Bacteria</taxon>
        <taxon>Pseudomonadati</taxon>
        <taxon>Pseudomonadota</taxon>
        <taxon>Gammaproteobacteria</taxon>
        <taxon>Pseudomonadales</taxon>
        <taxon>Pseudomonadaceae</taxon>
        <taxon>Pseudomonas</taxon>
    </lineage>
</organism>
<name>A0A1L7NMF0_PSEPU</name>
<dbReference type="EMBL" id="AP015030">
    <property type="protein sequence ID" value="BAW26624.1"/>
    <property type="molecule type" value="Genomic_DNA"/>
</dbReference>
<evidence type="ECO:0000313" key="2">
    <source>
        <dbReference type="Proteomes" id="UP000218731"/>
    </source>
</evidence>
<evidence type="ECO:0000313" key="1">
    <source>
        <dbReference type="EMBL" id="BAW26624.1"/>
    </source>
</evidence>
<accession>A0A1L7NMF0</accession>
<geneLocation type="plasmid" evidence="2">
    <name>pkf715a dna</name>
</geneLocation>
<reference evidence="1 2" key="1">
    <citation type="submission" date="2015-11" db="EMBL/GenBank/DDBJ databases">
        <title>Complete genome sequencing of a biphenyl-degrading bacterium, Pseudomonas putida KF715 (=NBRC110667).</title>
        <authorList>
            <person name="Suenaga H."/>
            <person name="Fujihara N."/>
            <person name="Watanabe T."/>
            <person name="Hirose J."/>
            <person name="Kimura N."/>
            <person name="Yamazoe A."/>
            <person name="Hosoyama A."/>
            <person name="Shimodaira J."/>
            <person name="Furukawa K."/>
        </authorList>
    </citation>
    <scope>NUCLEOTIDE SEQUENCE [LARGE SCALE GENOMIC DNA]</scope>
    <source>
        <strain evidence="1 2">KF715</strain>
        <plasmid evidence="2">Plasmid pkf715a dna</plasmid>
    </source>
</reference>
<gene>
    <name evidence="1" type="ORF">KF715C_pA1190</name>
</gene>